<dbReference type="GO" id="GO:0007288">
    <property type="term" value="P:sperm axoneme assembly"/>
    <property type="evidence" value="ECO:0007669"/>
    <property type="project" value="TreeGrafter"/>
</dbReference>
<accession>A0A8C8Y1W1</accession>
<protein>
    <recommendedName>
        <fullName evidence="1">CFAP65 fourth Ig-like domain-containing protein</fullName>
    </recommendedName>
</protein>
<dbReference type="GO" id="GO:0005737">
    <property type="term" value="C:cytoplasm"/>
    <property type="evidence" value="ECO:0007669"/>
    <property type="project" value="TreeGrafter"/>
</dbReference>
<dbReference type="InterPro" id="IPR058536">
    <property type="entry name" value="Ig_CFAP65_4th"/>
</dbReference>
<dbReference type="GeneTree" id="ENSGT00430000031142"/>
<organism evidence="2 3">
    <name type="scientific">Panthera leo</name>
    <name type="common">Lion</name>
    <dbReference type="NCBI Taxonomy" id="9689"/>
    <lineage>
        <taxon>Eukaryota</taxon>
        <taxon>Metazoa</taxon>
        <taxon>Chordata</taxon>
        <taxon>Craniata</taxon>
        <taxon>Vertebrata</taxon>
        <taxon>Euteleostomi</taxon>
        <taxon>Mammalia</taxon>
        <taxon>Eutheria</taxon>
        <taxon>Laurasiatheria</taxon>
        <taxon>Carnivora</taxon>
        <taxon>Feliformia</taxon>
        <taxon>Felidae</taxon>
        <taxon>Pantherinae</taxon>
        <taxon>Panthera</taxon>
    </lineage>
</organism>
<evidence type="ECO:0000313" key="3">
    <source>
        <dbReference type="Proteomes" id="UP000694399"/>
    </source>
</evidence>
<dbReference type="Ensembl" id="ENSPLOT00000027619.1">
    <property type="protein sequence ID" value="ENSPLOP00000025022.1"/>
    <property type="gene ID" value="ENSPLOG00000018325.1"/>
</dbReference>
<dbReference type="AlphaFoldDB" id="A0A8C8Y1W1"/>
<evidence type="ECO:0000259" key="1">
    <source>
        <dbReference type="Pfam" id="PF24507"/>
    </source>
</evidence>
<name>A0A8C8Y1W1_PANLE</name>
<reference evidence="2" key="2">
    <citation type="submission" date="2025-08" db="UniProtKB">
        <authorList>
            <consortium name="Ensembl"/>
        </authorList>
    </citation>
    <scope>IDENTIFICATION</scope>
</reference>
<feature type="domain" description="CFAP65 fourth Ig-like" evidence="1">
    <location>
        <begin position="2"/>
        <end position="40"/>
    </location>
</feature>
<keyword evidence="3" id="KW-1185">Reference proteome</keyword>
<dbReference type="OMA" id="HFIFPAN"/>
<dbReference type="PANTHER" id="PTHR46127:SF1">
    <property type="entry name" value="CILIA- AND FLAGELLA-ASSOCIATED PROTEIN 65"/>
    <property type="match status" value="1"/>
</dbReference>
<dbReference type="InterPro" id="IPR052614">
    <property type="entry name" value="CFAP65"/>
</dbReference>
<reference evidence="2" key="1">
    <citation type="journal article" date="2019" name="bioRxiv">
        <title>Long live the king: chromosome-level assembly of the lion (Panthera leo) using linked-read, Hi-C, and long read data.</title>
        <authorList>
            <person name="Armstrong E.E."/>
            <person name="Taylor R.W."/>
            <person name="Miller D.E."/>
            <person name="Kaelin C."/>
            <person name="Barsh G."/>
            <person name="Hadly E.A."/>
            <person name="Petrov D."/>
        </authorList>
    </citation>
    <scope>NUCLEOTIDE SEQUENCE [LARGE SCALE GENOMIC DNA]</scope>
</reference>
<dbReference type="PANTHER" id="PTHR46127">
    <property type="entry name" value="CILIA- AND FLAGELLA-ASSOCIATED PROTEIN 65"/>
    <property type="match status" value="1"/>
</dbReference>
<reference evidence="2" key="3">
    <citation type="submission" date="2025-09" db="UniProtKB">
        <authorList>
            <consortium name="Ensembl"/>
        </authorList>
    </citation>
    <scope>IDENTIFICATION</scope>
</reference>
<sequence>MTLHCSFQPTHPTIYSRRVACLIHHQDPLFLDLIGTCHSDSTKPAILRPQHLAWYRTHLARGLTLYPPDILGTMLREKKLEQDKNGALLIPTEAPENVSAPQYPLISPMNEYFFDGTSDIAIFPPPVSIEPTDVDFGACPGPGDPNPVPLCLMNHTKGKITVVWTRRSDCPFWVTPDTCDVPPLKSMAMRLHFHPPYPNCLYAVELEAFAVYKVCAGRRDGGGEGCLSSRNLNSRVGLEGECCCEIHPLCAKLLLGWIVVLTGLPSPRLMGL</sequence>
<dbReference type="Pfam" id="PF24507">
    <property type="entry name" value="Ig_CFAP65_4th"/>
    <property type="match status" value="1"/>
</dbReference>
<proteinExistence type="predicted"/>
<evidence type="ECO:0000313" key="2">
    <source>
        <dbReference type="Ensembl" id="ENSPLOP00000025022.1"/>
    </source>
</evidence>
<dbReference type="GO" id="GO:0036126">
    <property type="term" value="C:sperm flagellum"/>
    <property type="evidence" value="ECO:0007669"/>
    <property type="project" value="TreeGrafter"/>
</dbReference>
<dbReference type="Proteomes" id="UP000694399">
    <property type="component" value="Chromosome C2"/>
</dbReference>